<dbReference type="PANTHER" id="PTHR34820:SF4">
    <property type="entry name" value="INNER MEMBRANE PROTEIN YEBZ"/>
    <property type="match status" value="1"/>
</dbReference>
<evidence type="ECO:0000256" key="1">
    <source>
        <dbReference type="ARBA" id="ARBA00004651"/>
    </source>
</evidence>
<feature type="transmembrane region" description="Helical" evidence="6">
    <location>
        <begin position="394"/>
        <end position="413"/>
    </location>
</feature>
<feature type="transmembrane region" description="Helical" evidence="6">
    <location>
        <begin position="21"/>
        <end position="44"/>
    </location>
</feature>
<dbReference type="GO" id="GO:0006825">
    <property type="term" value="P:copper ion transport"/>
    <property type="evidence" value="ECO:0007669"/>
    <property type="project" value="InterPro"/>
</dbReference>
<sequence>MLTIGTLVVGAFLILGRSPRVLRWSLGWVLIWFVTLLALMAFTLSDIEAISPFESLSPSTWWPFLTDSYVGRVFAYQLIAVAVLGGLLLVLNRRATRSLAWMALILGLSVCAAPALLGHGGFSNEHVAMTISLGIHIAAVSLWVGGLAVCLAALVFNRSLATTLMPRFSLMALWCVVVLAETGLLNASLRVGSASSFVSSMYGSLILVKAVLLGWLIWFGWQQRTKALAQVTETSITTAFISRYAGFEMLLMAAAIAVSITLSRIGFESAIAHVGAFTPIAILVLCLAAPIWLNVIKPWKHNQTQQSFIRNYPELASVVLVVAVIEVCGVAITTSIFGIQVGVIIGSVLLFAAGWFWSISIDGPRRRAGVVMAMLGFPFALILSDAIADNSTDWRILAVTIVVSEAIFAALFISQTTAVSNNSEFMEPTHV</sequence>
<name>A0A6J6HUD1_9ZZZZ</name>
<reference evidence="8" key="1">
    <citation type="submission" date="2020-05" db="EMBL/GenBank/DDBJ databases">
        <authorList>
            <person name="Chiriac C."/>
            <person name="Salcher M."/>
            <person name="Ghai R."/>
            <person name="Kavagutti S V."/>
        </authorList>
    </citation>
    <scope>NUCLEOTIDE SEQUENCE</scope>
</reference>
<feature type="transmembrane region" description="Helical" evidence="6">
    <location>
        <begin position="339"/>
        <end position="357"/>
    </location>
</feature>
<feature type="transmembrane region" description="Helical" evidence="6">
    <location>
        <begin position="201"/>
        <end position="221"/>
    </location>
</feature>
<evidence type="ECO:0000256" key="3">
    <source>
        <dbReference type="ARBA" id="ARBA00022692"/>
    </source>
</evidence>
<keyword evidence="3 6" id="KW-0812">Transmembrane</keyword>
<feature type="domain" description="Copper resistance protein D" evidence="7">
    <location>
        <begin position="164"/>
        <end position="261"/>
    </location>
</feature>
<proteinExistence type="predicted"/>
<evidence type="ECO:0000259" key="7">
    <source>
        <dbReference type="Pfam" id="PF05425"/>
    </source>
</evidence>
<feature type="transmembrane region" description="Helical" evidence="6">
    <location>
        <begin position="168"/>
        <end position="189"/>
    </location>
</feature>
<organism evidence="8">
    <name type="scientific">freshwater metagenome</name>
    <dbReference type="NCBI Taxonomy" id="449393"/>
    <lineage>
        <taxon>unclassified sequences</taxon>
        <taxon>metagenomes</taxon>
        <taxon>ecological metagenomes</taxon>
    </lineage>
</organism>
<protein>
    <submittedName>
        <fullName evidence="8">Unannotated protein</fullName>
    </submittedName>
</protein>
<evidence type="ECO:0000256" key="5">
    <source>
        <dbReference type="ARBA" id="ARBA00023136"/>
    </source>
</evidence>
<dbReference type="InterPro" id="IPR032694">
    <property type="entry name" value="CopC/D"/>
</dbReference>
<comment type="subcellular location">
    <subcellularLocation>
        <location evidence="1">Cell membrane</location>
        <topology evidence="1">Multi-pass membrane protein</topology>
    </subcellularLocation>
</comment>
<feature type="transmembrane region" description="Helical" evidence="6">
    <location>
        <begin position="315"/>
        <end position="333"/>
    </location>
</feature>
<dbReference type="EMBL" id="CAEZVB010000015">
    <property type="protein sequence ID" value="CAB4617681.1"/>
    <property type="molecule type" value="Genomic_DNA"/>
</dbReference>
<evidence type="ECO:0000256" key="2">
    <source>
        <dbReference type="ARBA" id="ARBA00022475"/>
    </source>
</evidence>
<evidence type="ECO:0000256" key="4">
    <source>
        <dbReference type="ARBA" id="ARBA00022989"/>
    </source>
</evidence>
<accession>A0A6J6HUD1</accession>
<dbReference type="AlphaFoldDB" id="A0A6J6HUD1"/>
<feature type="transmembrane region" description="Helical" evidence="6">
    <location>
        <begin position="271"/>
        <end position="295"/>
    </location>
</feature>
<dbReference type="Pfam" id="PF05425">
    <property type="entry name" value="CopD"/>
    <property type="match status" value="1"/>
</dbReference>
<feature type="transmembrane region" description="Helical" evidence="6">
    <location>
        <begin position="73"/>
        <end position="91"/>
    </location>
</feature>
<keyword evidence="4 6" id="KW-1133">Transmembrane helix</keyword>
<evidence type="ECO:0000313" key="8">
    <source>
        <dbReference type="EMBL" id="CAB4617681.1"/>
    </source>
</evidence>
<dbReference type="GO" id="GO:0005886">
    <property type="term" value="C:plasma membrane"/>
    <property type="evidence" value="ECO:0007669"/>
    <property type="project" value="UniProtKB-SubCell"/>
</dbReference>
<evidence type="ECO:0000256" key="6">
    <source>
        <dbReference type="SAM" id="Phobius"/>
    </source>
</evidence>
<gene>
    <name evidence="8" type="ORF">UFOPK1908_00510</name>
</gene>
<keyword evidence="5 6" id="KW-0472">Membrane</keyword>
<feature type="transmembrane region" description="Helical" evidence="6">
    <location>
        <begin position="369"/>
        <end position="388"/>
    </location>
</feature>
<feature type="transmembrane region" description="Helical" evidence="6">
    <location>
        <begin position="241"/>
        <end position="265"/>
    </location>
</feature>
<feature type="transmembrane region" description="Helical" evidence="6">
    <location>
        <begin position="98"/>
        <end position="117"/>
    </location>
</feature>
<feature type="transmembrane region" description="Helical" evidence="6">
    <location>
        <begin position="129"/>
        <end position="156"/>
    </location>
</feature>
<dbReference type="PANTHER" id="PTHR34820">
    <property type="entry name" value="INNER MEMBRANE PROTEIN YEBZ"/>
    <property type="match status" value="1"/>
</dbReference>
<keyword evidence="2" id="KW-1003">Cell membrane</keyword>
<dbReference type="InterPro" id="IPR008457">
    <property type="entry name" value="Cu-R_CopD_dom"/>
</dbReference>